<dbReference type="InterPro" id="IPR001533">
    <property type="entry name" value="Pterin_deHydtase"/>
</dbReference>
<evidence type="ECO:0000256" key="3">
    <source>
        <dbReference type="ARBA" id="ARBA00023239"/>
    </source>
</evidence>
<gene>
    <name evidence="5" type="ORF">COMA1_10501</name>
</gene>
<dbReference type="GO" id="GO:0006729">
    <property type="term" value="P:tetrahydrobiopterin biosynthetic process"/>
    <property type="evidence" value="ECO:0007669"/>
    <property type="project" value="InterPro"/>
</dbReference>
<dbReference type="OrthoDB" id="9800108at2"/>
<dbReference type="STRING" id="1742972.COMA1_10501"/>
<dbReference type="GO" id="GO:0008124">
    <property type="term" value="F:4-alpha-hydroxytetrahydrobiopterin dehydratase activity"/>
    <property type="evidence" value="ECO:0007669"/>
    <property type="project" value="UniProtKB-UniRule"/>
</dbReference>
<accession>A0A0S4L6C6</accession>
<comment type="catalytic activity">
    <reaction evidence="1 4">
        <text>(4aS,6R)-4a-hydroxy-L-erythro-5,6,7,8-tetrahydrobiopterin = (6R)-L-erythro-6,7-dihydrobiopterin + H2O</text>
        <dbReference type="Rhea" id="RHEA:11920"/>
        <dbReference type="ChEBI" id="CHEBI:15377"/>
        <dbReference type="ChEBI" id="CHEBI:15642"/>
        <dbReference type="ChEBI" id="CHEBI:43120"/>
        <dbReference type="EC" id="4.2.1.96"/>
    </reaction>
</comment>
<dbReference type="EMBL" id="CZQA01000001">
    <property type="protein sequence ID" value="CUS32205.1"/>
    <property type="molecule type" value="Genomic_DNA"/>
</dbReference>
<evidence type="ECO:0000256" key="1">
    <source>
        <dbReference type="ARBA" id="ARBA00001554"/>
    </source>
</evidence>
<dbReference type="PANTHER" id="PTHR12599">
    <property type="entry name" value="PTERIN-4-ALPHA-CARBINOLAMINE DEHYDRATASE"/>
    <property type="match status" value="1"/>
</dbReference>
<dbReference type="AlphaFoldDB" id="A0A0S4L6C6"/>
<keyword evidence="3 4" id="KW-0456">Lyase</keyword>
<proteinExistence type="inferred from homology"/>
<name>A0A0S4L6C6_9BACT</name>
<evidence type="ECO:0000256" key="2">
    <source>
        <dbReference type="ARBA" id="ARBA00006472"/>
    </source>
</evidence>
<dbReference type="CDD" id="cd00913">
    <property type="entry name" value="PCD_DCoH_subfamily_a"/>
    <property type="match status" value="1"/>
</dbReference>
<evidence type="ECO:0000313" key="5">
    <source>
        <dbReference type="EMBL" id="CUS32205.1"/>
    </source>
</evidence>
<keyword evidence="6" id="KW-1185">Reference proteome</keyword>
<evidence type="ECO:0000256" key="4">
    <source>
        <dbReference type="HAMAP-Rule" id="MF_00434"/>
    </source>
</evidence>
<dbReference type="Proteomes" id="UP000199032">
    <property type="component" value="Unassembled WGS sequence"/>
</dbReference>
<organism evidence="5 6">
    <name type="scientific">Candidatus Nitrospira nitrosa</name>
    <dbReference type="NCBI Taxonomy" id="1742972"/>
    <lineage>
        <taxon>Bacteria</taxon>
        <taxon>Pseudomonadati</taxon>
        <taxon>Nitrospirota</taxon>
        <taxon>Nitrospiria</taxon>
        <taxon>Nitrospirales</taxon>
        <taxon>Nitrospiraceae</taxon>
        <taxon>Nitrospira</taxon>
    </lineage>
</organism>
<sequence length="116" mass="12821">MSLADNKCIPCRGGVPPVPNDRAQALLKELGRGWSLNAQGHLERLFTFPDFAQALAFVNKVGAIAEAEGHHPDLYLAWGKVKVEIWTHKINGLTESDFYLAAKADREFEPFRATAS</sequence>
<dbReference type="EC" id="4.2.1.96" evidence="4"/>
<dbReference type="Gene3D" id="3.30.1360.20">
    <property type="entry name" value="Transcriptional coactivator/pterin dehydratase"/>
    <property type="match status" value="1"/>
</dbReference>
<reference evidence="5 6" key="1">
    <citation type="submission" date="2015-10" db="EMBL/GenBank/DDBJ databases">
        <authorList>
            <person name="Gilbert D.G."/>
        </authorList>
    </citation>
    <scope>NUCLEOTIDE SEQUENCE [LARGE SCALE GENOMIC DNA]</scope>
    <source>
        <strain evidence="5">COMA1</strain>
    </source>
</reference>
<dbReference type="PANTHER" id="PTHR12599:SF0">
    <property type="entry name" value="PTERIN-4-ALPHA-CARBINOLAMINE DEHYDRATASE"/>
    <property type="match status" value="1"/>
</dbReference>
<dbReference type="Pfam" id="PF01329">
    <property type="entry name" value="Pterin_4a"/>
    <property type="match status" value="1"/>
</dbReference>
<dbReference type="InterPro" id="IPR036428">
    <property type="entry name" value="PCD_sf"/>
</dbReference>
<comment type="similarity">
    <text evidence="2 4">Belongs to the pterin-4-alpha-carbinolamine dehydratase family.</text>
</comment>
<evidence type="ECO:0000313" key="6">
    <source>
        <dbReference type="Proteomes" id="UP000199032"/>
    </source>
</evidence>
<protein>
    <recommendedName>
        <fullName evidence="4">Putative pterin-4-alpha-carbinolamine dehydratase</fullName>
        <shortName evidence="4">PHS</shortName>
        <ecNumber evidence="4">4.2.1.96</ecNumber>
    </recommendedName>
    <alternativeName>
        <fullName evidence="4">4-alpha-hydroxy-tetrahydropterin dehydratase</fullName>
    </alternativeName>
    <alternativeName>
        <fullName evidence="4">Pterin carbinolamine dehydratase</fullName>
        <shortName evidence="4">PCD</shortName>
    </alternativeName>
</protein>
<dbReference type="RefSeq" id="WP_090743234.1">
    <property type="nucleotide sequence ID" value="NZ_CZQA01000001.1"/>
</dbReference>
<dbReference type="SUPFAM" id="SSF55248">
    <property type="entry name" value="PCD-like"/>
    <property type="match status" value="1"/>
</dbReference>
<dbReference type="HAMAP" id="MF_00434">
    <property type="entry name" value="Pterin_4_alpha"/>
    <property type="match status" value="1"/>
</dbReference>